<keyword evidence="3" id="KW-0378">Hydrolase</keyword>
<keyword evidence="4" id="KW-0788">Thiol protease</keyword>
<sequence>MNFSKYINLLYKNLGRDFNGVDCFGLLYLIFREERNIVLPDYTELKYSKEWYKHQENHIINNINDSWIRVSKPYKTYDAIIFYNFGRVSSFIANHIGMYIGDNKFIHIMENTTSRVNNLDSYWVSKLYGTIRYKEVS</sequence>
<evidence type="ECO:0000256" key="1">
    <source>
        <dbReference type="ARBA" id="ARBA00007074"/>
    </source>
</evidence>
<comment type="similarity">
    <text evidence="1">Belongs to the peptidase C40 family.</text>
</comment>
<proteinExistence type="inferred from homology"/>
<dbReference type="AlphaFoldDB" id="A0A6M3J5X4"/>
<dbReference type="Pfam" id="PF00877">
    <property type="entry name" value="NLPC_P60"/>
    <property type="match status" value="1"/>
</dbReference>
<keyword evidence="2" id="KW-0645">Protease</keyword>
<evidence type="ECO:0000256" key="4">
    <source>
        <dbReference type="ARBA" id="ARBA00022807"/>
    </source>
</evidence>
<name>A0A6M3J5X4_9ZZZZ</name>
<dbReference type="PROSITE" id="PS51935">
    <property type="entry name" value="NLPC_P60"/>
    <property type="match status" value="1"/>
</dbReference>
<dbReference type="GO" id="GO:0006508">
    <property type="term" value="P:proteolysis"/>
    <property type="evidence" value="ECO:0007669"/>
    <property type="project" value="UniProtKB-KW"/>
</dbReference>
<dbReference type="SUPFAM" id="SSF54001">
    <property type="entry name" value="Cysteine proteinases"/>
    <property type="match status" value="1"/>
</dbReference>
<reference evidence="6" key="1">
    <citation type="submission" date="2020-03" db="EMBL/GenBank/DDBJ databases">
        <title>The deep terrestrial virosphere.</title>
        <authorList>
            <person name="Holmfeldt K."/>
            <person name="Nilsson E."/>
            <person name="Simone D."/>
            <person name="Lopez-Fernandez M."/>
            <person name="Wu X."/>
            <person name="de Brujin I."/>
            <person name="Lundin D."/>
            <person name="Andersson A."/>
            <person name="Bertilsson S."/>
            <person name="Dopson M."/>
        </authorList>
    </citation>
    <scope>NUCLEOTIDE SEQUENCE</scope>
    <source>
        <strain evidence="6">MM415B00426</strain>
    </source>
</reference>
<organism evidence="6">
    <name type="scientific">viral metagenome</name>
    <dbReference type="NCBI Taxonomy" id="1070528"/>
    <lineage>
        <taxon>unclassified sequences</taxon>
        <taxon>metagenomes</taxon>
        <taxon>organismal metagenomes</taxon>
    </lineage>
</organism>
<gene>
    <name evidence="6" type="ORF">MM415B00426_0039</name>
</gene>
<accession>A0A6M3J5X4</accession>
<evidence type="ECO:0000259" key="5">
    <source>
        <dbReference type="PROSITE" id="PS51935"/>
    </source>
</evidence>
<feature type="domain" description="NlpC/P60" evidence="5">
    <location>
        <begin position="1"/>
        <end position="134"/>
    </location>
</feature>
<evidence type="ECO:0000256" key="2">
    <source>
        <dbReference type="ARBA" id="ARBA00022670"/>
    </source>
</evidence>
<dbReference type="Gene3D" id="3.90.1720.10">
    <property type="entry name" value="endopeptidase domain like (from Nostoc punctiforme)"/>
    <property type="match status" value="1"/>
</dbReference>
<dbReference type="InterPro" id="IPR000064">
    <property type="entry name" value="NLP_P60_dom"/>
</dbReference>
<protein>
    <submittedName>
        <fullName evidence="6">Putative tail protein</fullName>
    </submittedName>
</protein>
<dbReference type="EMBL" id="MT141534">
    <property type="protein sequence ID" value="QJA65233.1"/>
    <property type="molecule type" value="Genomic_DNA"/>
</dbReference>
<dbReference type="GO" id="GO:0008234">
    <property type="term" value="F:cysteine-type peptidase activity"/>
    <property type="evidence" value="ECO:0007669"/>
    <property type="project" value="UniProtKB-KW"/>
</dbReference>
<dbReference type="InterPro" id="IPR038765">
    <property type="entry name" value="Papain-like_cys_pep_sf"/>
</dbReference>
<evidence type="ECO:0000313" key="6">
    <source>
        <dbReference type="EMBL" id="QJA65233.1"/>
    </source>
</evidence>
<evidence type="ECO:0000256" key="3">
    <source>
        <dbReference type="ARBA" id="ARBA00022801"/>
    </source>
</evidence>